<keyword evidence="1" id="KW-1185">Reference proteome</keyword>
<evidence type="ECO:0000313" key="1">
    <source>
        <dbReference type="Proteomes" id="UP000095282"/>
    </source>
</evidence>
<reference evidence="2" key="1">
    <citation type="submission" date="2016-11" db="UniProtKB">
        <authorList>
            <consortium name="WormBaseParasite"/>
        </authorList>
    </citation>
    <scope>IDENTIFICATION</scope>
</reference>
<proteinExistence type="predicted"/>
<organism evidence="1 2">
    <name type="scientific">Caenorhabditis tropicalis</name>
    <dbReference type="NCBI Taxonomy" id="1561998"/>
    <lineage>
        <taxon>Eukaryota</taxon>
        <taxon>Metazoa</taxon>
        <taxon>Ecdysozoa</taxon>
        <taxon>Nematoda</taxon>
        <taxon>Chromadorea</taxon>
        <taxon>Rhabditida</taxon>
        <taxon>Rhabditina</taxon>
        <taxon>Rhabditomorpha</taxon>
        <taxon>Rhabditoidea</taxon>
        <taxon>Rhabditidae</taxon>
        <taxon>Peloderinae</taxon>
        <taxon>Caenorhabditis</taxon>
    </lineage>
</organism>
<name>A0A1I7T665_9PELO</name>
<sequence length="73" mass="8436">MINLKVQIVLDNSFKNQMIVRDHTSTTYVNLDSLRIPHYAPSRIHHQMPIADQFAVLMSFAYGNPQMTMTTIE</sequence>
<dbReference type="Proteomes" id="UP000095282">
    <property type="component" value="Unplaced"/>
</dbReference>
<protein>
    <submittedName>
        <fullName evidence="2">BTB domain-containing protein</fullName>
    </submittedName>
</protein>
<dbReference type="AlphaFoldDB" id="A0A1I7T665"/>
<evidence type="ECO:0000313" key="2">
    <source>
        <dbReference type="WBParaSite" id="Csp11.Scaffold519.g2789.t1"/>
    </source>
</evidence>
<accession>A0A1I7T665</accession>
<dbReference type="WBParaSite" id="Csp11.Scaffold519.g2789.t1">
    <property type="protein sequence ID" value="Csp11.Scaffold519.g2789.t1"/>
    <property type="gene ID" value="Csp11.Scaffold519.g2789"/>
</dbReference>